<dbReference type="SUPFAM" id="SSF50494">
    <property type="entry name" value="Trypsin-like serine proteases"/>
    <property type="match status" value="1"/>
</dbReference>
<dbReference type="Pfam" id="PF05729">
    <property type="entry name" value="NACHT"/>
    <property type="match status" value="1"/>
</dbReference>
<keyword evidence="1" id="KW-0812">Transmembrane</keyword>
<dbReference type="SUPFAM" id="SSF52540">
    <property type="entry name" value="P-loop containing nucleoside triphosphate hydrolases"/>
    <property type="match status" value="1"/>
</dbReference>
<keyword evidence="1" id="KW-0472">Membrane</keyword>
<name>A0AAU2VQN8_9ACTN</name>
<dbReference type="Pfam" id="PF13365">
    <property type="entry name" value="Trypsin_2"/>
    <property type="match status" value="1"/>
</dbReference>
<dbReference type="InterPro" id="IPR027417">
    <property type="entry name" value="P-loop_NTPase"/>
</dbReference>
<feature type="transmembrane region" description="Helical" evidence="1">
    <location>
        <begin position="679"/>
        <end position="702"/>
    </location>
</feature>
<evidence type="ECO:0000313" key="3">
    <source>
        <dbReference type="EMBL" id="WTW69901.1"/>
    </source>
</evidence>
<protein>
    <submittedName>
        <fullName evidence="3">Trypsin-like peptidase domain-containing protein</fullName>
    </submittedName>
</protein>
<accession>A0AAU2VQN8</accession>
<feature type="transmembrane region" description="Helical" evidence="1">
    <location>
        <begin position="646"/>
        <end position="667"/>
    </location>
</feature>
<keyword evidence="1" id="KW-1133">Transmembrane helix</keyword>
<dbReference type="Gene3D" id="3.40.50.300">
    <property type="entry name" value="P-loop containing nucleotide triphosphate hydrolases"/>
    <property type="match status" value="1"/>
</dbReference>
<gene>
    <name evidence="3" type="ORF">OG398_17280</name>
</gene>
<feature type="transmembrane region" description="Helical" evidence="1">
    <location>
        <begin position="854"/>
        <end position="873"/>
    </location>
</feature>
<feature type="domain" description="NACHT" evidence="2">
    <location>
        <begin position="334"/>
        <end position="455"/>
    </location>
</feature>
<dbReference type="InterPro" id="IPR009003">
    <property type="entry name" value="Peptidase_S1_PA"/>
</dbReference>
<sequence>MSDGAFLGAYGGTDGTGALEPSRAVQIVAVRETGGRVLGSGYLVTGTTVLTASHVVRDAATVVVRFVTPDRRTVDLACGTVWEHDAVDVAVLEIEDAAAVRPLTGSLAGVRFGCARTKADCEALGFPRFKLRGDAASGAVYRDSRHAYGTIAPWSNARTGGLEFIVTGAPNDDPEHGGSAWEGMSGAAMWSGGCVVGVVSEHHRSEGPGTLTASRVEEWYRKVAPDQLEELCRLVGLPATAVELDRLTRSSSLSGAGPEEPIERLAISVRLQWRAEQLRRRLHDPYALALRLKPADTANFNERVPALLTQEALPSRLDDQIAQIVAGYRAIGTGRLVVLGGAGAGKSVLLLYLVLELLRTRAPGGPVPVIFGLGSWNPATTELQDWLCELLVRDYPDLAFLVQPGTSLAQMLLDEGRILPVLDGFDEIGAGLRYEALSALNQSGLKFLLTSRPAAYAEAVLPNDEGTEGRKRVPVRLNAPGIELGDLTPDDLAAYLRGGQKADEDGSAWDPVLVQLRQQPRTKGASNVAAALTTPLMASLARTVCGDPPGESPLVLLRVERFAGPDAIQEHLLKEFLPAAYHPRRTGTTHARGPGPRRQWDLRRAEYWLGHLAAHLDRLPQGARAKSNDLAWWELGTTLPRFMRTLVIGLLAGLAFGVTTAISNVPVVLVDTPHGIEFALLRGLLAGLLHGIAAGLIFGLAYHFTSEGAAFRPSPVRISLVGRLRTFAGPRMRHGEVRPKFMVGLCGGLIVALTLVLIDRGVIVPLGLPDGQGGGGLMTALLFLAEISLGGGLVFGLMAWLEVPVPPGTTVGPVDLLETNRRNVVYNLLAWTCVLGPLAGIIEGVQHGPLRGFLTGLVFGLVSAFAGGIGYGLTMTAWCQWVALCRIWLPLRGCLPWALIAFLDDAHERGVLLRSGAVYQFRHARLQDHLSRTFHTDHMHRGCHGRREPETSHEG</sequence>
<dbReference type="InterPro" id="IPR043504">
    <property type="entry name" value="Peptidase_S1_PA_chymotrypsin"/>
</dbReference>
<feature type="transmembrane region" description="Helical" evidence="1">
    <location>
        <begin position="824"/>
        <end position="842"/>
    </location>
</feature>
<dbReference type="Gene3D" id="2.40.10.10">
    <property type="entry name" value="Trypsin-like serine proteases"/>
    <property type="match status" value="1"/>
</dbReference>
<dbReference type="PROSITE" id="PS50837">
    <property type="entry name" value="NACHT"/>
    <property type="match status" value="1"/>
</dbReference>
<organism evidence="3">
    <name type="scientific">Streptomyces sp. NBC_00008</name>
    <dbReference type="NCBI Taxonomy" id="2903610"/>
    <lineage>
        <taxon>Bacteria</taxon>
        <taxon>Bacillati</taxon>
        <taxon>Actinomycetota</taxon>
        <taxon>Actinomycetes</taxon>
        <taxon>Kitasatosporales</taxon>
        <taxon>Streptomycetaceae</taxon>
        <taxon>Streptomyces</taxon>
    </lineage>
</organism>
<reference evidence="3" key="1">
    <citation type="submission" date="2022-10" db="EMBL/GenBank/DDBJ databases">
        <title>The complete genomes of actinobacterial strains from the NBC collection.</title>
        <authorList>
            <person name="Joergensen T.S."/>
            <person name="Alvarez Arevalo M."/>
            <person name="Sterndorff E.B."/>
            <person name="Faurdal D."/>
            <person name="Vuksanovic O."/>
            <person name="Mourched A.-S."/>
            <person name="Charusanti P."/>
            <person name="Shaw S."/>
            <person name="Blin K."/>
            <person name="Weber T."/>
        </authorList>
    </citation>
    <scope>NUCLEOTIDE SEQUENCE</scope>
    <source>
        <strain evidence="3">NBC_00008</strain>
    </source>
</reference>
<dbReference type="AlphaFoldDB" id="A0AAU2VQN8"/>
<dbReference type="InterPro" id="IPR007111">
    <property type="entry name" value="NACHT_NTPase"/>
</dbReference>
<dbReference type="EMBL" id="CP108313">
    <property type="protein sequence ID" value="WTW69901.1"/>
    <property type="molecule type" value="Genomic_DNA"/>
</dbReference>
<feature type="transmembrane region" description="Helical" evidence="1">
    <location>
        <begin position="741"/>
        <end position="758"/>
    </location>
</feature>
<proteinExistence type="predicted"/>
<evidence type="ECO:0000259" key="2">
    <source>
        <dbReference type="PROSITE" id="PS50837"/>
    </source>
</evidence>
<evidence type="ECO:0000256" key="1">
    <source>
        <dbReference type="SAM" id="Phobius"/>
    </source>
</evidence>
<feature type="transmembrane region" description="Helical" evidence="1">
    <location>
        <begin position="336"/>
        <end position="355"/>
    </location>
</feature>
<feature type="transmembrane region" description="Helical" evidence="1">
    <location>
        <begin position="778"/>
        <end position="803"/>
    </location>
</feature>